<dbReference type="SUPFAM" id="SSF51182">
    <property type="entry name" value="RmlC-like cupins"/>
    <property type="match status" value="2"/>
</dbReference>
<feature type="region of interest" description="Disordered" evidence="1">
    <location>
        <begin position="1"/>
        <end position="20"/>
    </location>
</feature>
<feature type="domain" description="(S)-ureidoglycine aminohydrolase cupin" evidence="2">
    <location>
        <begin position="221"/>
        <end position="268"/>
    </location>
</feature>
<comment type="caution">
    <text evidence="3">The sequence shown here is derived from an EMBL/GenBank/DDBJ whole genome shotgun (WGS) entry which is preliminary data.</text>
</comment>
<reference evidence="3 4" key="1">
    <citation type="submission" date="2024-01" db="EMBL/GenBank/DDBJ databases">
        <authorList>
            <person name="Allen C."/>
            <person name="Tagirdzhanova G."/>
        </authorList>
    </citation>
    <scope>NUCLEOTIDE SEQUENCE [LARGE SCALE GENOMIC DNA]</scope>
</reference>
<evidence type="ECO:0000313" key="4">
    <source>
        <dbReference type="Proteomes" id="UP001642405"/>
    </source>
</evidence>
<name>A0ABP0CHT4_9PEZI</name>
<dbReference type="Proteomes" id="UP001642405">
    <property type="component" value="Unassembled WGS sequence"/>
</dbReference>
<evidence type="ECO:0000259" key="2">
    <source>
        <dbReference type="Pfam" id="PF05899"/>
    </source>
</evidence>
<keyword evidence="4" id="KW-1185">Reference proteome</keyword>
<evidence type="ECO:0000256" key="1">
    <source>
        <dbReference type="SAM" id="MobiDB-lite"/>
    </source>
</evidence>
<dbReference type="InterPro" id="IPR014710">
    <property type="entry name" value="RmlC-like_jellyroll"/>
</dbReference>
<dbReference type="Pfam" id="PF05899">
    <property type="entry name" value="Cupin_3"/>
    <property type="match status" value="2"/>
</dbReference>
<sequence length="278" mass="29729">MAQPATHVIHSGKQVPAPGDWTPFEWTEPSLGKQTHGEVSIARAFGTSGNLSSGFWRTGPTSPGAKADGSHSLTYSSPLGDETAVVLDGTATLTVVATGKSYTIAPGSVVSSPKNLEVKWEIASPFFKKYWCIWDGTEATASPPTDLLITNINDNPEKWDDYHFTEPKEGPQVAGELYFIRSGGSSGTMLSGVWRSGKGIAGTNVDENGTLTTPYTGVLGDETILLLEGEVDVIETETQKKHSFRAGDAIGLTAGMHITWISKGPYTKKLWVITKDVV</sequence>
<protein>
    <recommendedName>
        <fullName evidence="2">(S)-ureidoglycine aminohydrolase cupin domain-containing protein</fullName>
    </recommendedName>
</protein>
<feature type="domain" description="(S)-ureidoglycine aminohydrolase cupin" evidence="2">
    <location>
        <begin position="81"/>
        <end position="130"/>
    </location>
</feature>
<dbReference type="InterPro" id="IPR008579">
    <property type="entry name" value="UGlyAH_Cupin_dom"/>
</dbReference>
<dbReference type="Gene3D" id="2.60.120.10">
    <property type="entry name" value="Jelly Rolls"/>
    <property type="match status" value="2"/>
</dbReference>
<dbReference type="EMBL" id="CAWUHB010000059">
    <property type="protein sequence ID" value="CAK7231634.1"/>
    <property type="molecule type" value="Genomic_DNA"/>
</dbReference>
<dbReference type="InterPro" id="IPR011051">
    <property type="entry name" value="RmlC_Cupin_sf"/>
</dbReference>
<proteinExistence type="predicted"/>
<gene>
    <name evidence="3" type="ORF">SCUCBS95973_007984</name>
</gene>
<dbReference type="PANTHER" id="PTHR40943">
    <property type="entry name" value="CYTOPLASMIC PROTEIN-RELATED"/>
    <property type="match status" value="1"/>
</dbReference>
<accession>A0ABP0CHT4</accession>
<dbReference type="PANTHER" id="PTHR40943:SF1">
    <property type="entry name" value="CYTOPLASMIC PROTEIN"/>
    <property type="match status" value="1"/>
</dbReference>
<organism evidence="3 4">
    <name type="scientific">Sporothrix curviconia</name>
    <dbReference type="NCBI Taxonomy" id="1260050"/>
    <lineage>
        <taxon>Eukaryota</taxon>
        <taxon>Fungi</taxon>
        <taxon>Dikarya</taxon>
        <taxon>Ascomycota</taxon>
        <taxon>Pezizomycotina</taxon>
        <taxon>Sordariomycetes</taxon>
        <taxon>Sordariomycetidae</taxon>
        <taxon>Ophiostomatales</taxon>
        <taxon>Ophiostomataceae</taxon>
        <taxon>Sporothrix</taxon>
    </lineage>
</organism>
<evidence type="ECO:0000313" key="3">
    <source>
        <dbReference type="EMBL" id="CAK7231634.1"/>
    </source>
</evidence>